<keyword evidence="5 6" id="KW-0408">Iron</keyword>
<evidence type="ECO:0000256" key="4">
    <source>
        <dbReference type="ARBA" id="ARBA00022723"/>
    </source>
</evidence>
<dbReference type="Proteomes" id="UP001583172">
    <property type="component" value="Unassembled WGS sequence"/>
</dbReference>
<dbReference type="PRINTS" id="PR00463">
    <property type="entry name" value="EP450I"/>
</dbReference>
<dbReference type="InterPro" id="IPR001128">
    <property type="entry name" value="Cyt_P450"/>
</dbReference>
<keyword evidence="9" id="KW-1185">Reference proteome</keyword>
<keyword evidence="4 6" id="KW-0479">Metal-binding</keyword>
<dbReference type="InterPro" id="IPR002401">
    <property type="entry name" value="Cyt_P450_E_grp-I"/>
</dbReference>
<feature type="transmembrane region" description="Helical" evidence="7">
    <location>
        <begin position="12"/>
        <end position="36"/>
    </location>
</feature>
<evidence type="ECO:0000256" key="6">
    <source>
        <dbReference type="RuleBase" id="RU000461"/>
    </source>
</evidence>
<keyword evidence="7" id="KW-0472">Membrane</keyword>
<name>A0ABR3V8I6_HUMIN</name>
<dbReference type="Pfam" id="PF00067">
    <property type="entry name" value="p450"/>
    <property type="match status" value="1"/>
</dbReference>
<keyword evidence="7" id="KW-0812">Transmembrane</keyword>
<evidence type="ECO:0000256" key="7">
    <source>
        <dbReference type="SAM" id="Phobius"/>
    </source>
</evidence>
<dbReference type="InterPro" id="IPR050121">
    <property type="entry name" value="Cytochrome_P450_monoxygenase"/>
</dbReference>
<dbReference type="PANTHER" id="PTHR24305">
    <property type="entry name" value="CYTOCHROME P450"/>
    <property type="match status" value="1"/>
</dbReference>
<evidence type="ECO:0000256" key="2">
    <source>
        <dbReference type="ARBA" id="ARBA00010617"/>
    </source>
</evidence>
<gene>
    <name evidence="8" type="ORF">VTJ49DRAFT_3013</name>
</gene>
<dbReference type="PANTHER" id="PTHR24305:SF232">
    <property type="entry name" value="P450, PUTATIVE (EUROFUNG)-RELATED"/>
    <property type="match status" value="1"/>
</dbReference>
<evidence type="ECO:0000313" key="8">
    <source>
        <dbReference type="EMBL" id="KAL1838134.1"/>
    </source>
</evidence>
<dbReference type="PRINTS" id="PR00385">
    <property type="entry name" value="P450"/>
</dbReference>
<evidence type="ECO:0000256" key="1">
    <source>
        <dbReference type="ARBA" id="ARBA00001971"/>
    </source>
</evidence>
<evidence type="ECO:0000313" key="9">
    <source>
        <dbReference type="Proteomes" id="UP001583172"/>
    </source>
</evidence>
<evidence type="ECO:0000256" key="5">
    <source>
        <dbReference type="ARBA" id="ARBA00023004"/>
    </source>
</evidence>
<reference evidence="8 9" key="1">
    <citation type="journal article" date="2024" name="Commun. Biol.">
        <title>Comparative genomic analysis of thermophilic fungi reveals convergent evolutionary adaptations and gene losses.</title>
        <authorList>
            <person name="Steindorff A.S."/>
            <person name="Aguilar-Pontes M.V."/>
            <person name="Robinson A.J."/>
            <person name="Andreopoulos B."/>
            <person name="LaButti K."/>
            <person name="Kuo A."/>
            <person name="Mondo S."/>
            <person name="Riley R."/>
            <person name="Otillar R."/>
            <person name="Haridas S."/>
            <person name="Lipzen A."/>
            <person name="Grimwood J."/>
            <person name="Schmutz J."/>
            <person name="Clum A."/>
            <person name="Reid I.D."/>
            <person name="Moisan M.C."/>
            <person name="Butler G."/>
            <person name="Nguyen T.T.M."/>
            <person name="Dewar K."/>
            <person name="Conant G."/>
            <person name="Drula E."/>
            <person name="Henrissat B."/>
            <person name="Hansel C."/>
            <person name="Singer S."/>
            <person name="Hutchinson M.I."/>
            <person name="de Vries R.P."/>
            <person name="Natvig D.O."/>
            <person name="Powell A.J."/>
            <person name="Tsang A."/>
            <person name="Grigoriev I.V."/>
        </authorList>
    </citation>
    <scope>NUCLEOTIDE SEQUENCE [LARGE SCALE GENOMIC DNA]</scope>
    <source>
        <strain evidence="8 9">CBS 620.91</strain>
    </source>
</reference>
<keyword evidence="3 6" id="KW-0349">Heme</keyword>
<evidence type="ECO:0000256" key="3">
    <source>
        <dbReference type="ARBA" id="ARBA00022617"/>
    </source>
</evidence>
<organism evidence="8 9">
    <name type="scientific">Humicola insolens</name>
    <name type="common">Soft-rot fungus</name>
    <dbReference type="NCBI Taxonomy" id="85995"/>
    <lineage>
        <taxon>Eukaryota</taxon>
        <taxon>Fungi</taxon>
        <taxon>Dikarya</taxon>
        <taxon>Ascomycota</taxon>
        <taxon>Pezizomycotina</taxon>
        <taxon>Sordariomycetes</taxon>
        <taxon>Sordariomycetidae</taxon>
        <taxon>Sordariales</taxon>
        <taxon>Chaetomiaceae</taxon>
        <taxon>Mycothermus</taxon>
    </lineage>
</organism>
<keyword evidence="7" id="KW-1133">Transmembrane helix</keyword>
<keyword evidence="6" id="KW-0503">Monooxygenase</keyword>
<comment type="caution">
    <text evidence="8">The sequence shown here is derived from an EMBL/GenBank/DDBJ whole genome shotgun (WGS) entry which is preliminary data.</text>
</comment>
<proteinExistence type="inferred from homology"/>
<sequence length="601" mass="67502">MWDAWGLLLFAGQLWIVSTLLILIALLTVGAYRLWFHPLSPIPGPRLAALSNIWLARHVRDGRVRELAKYLHLVYGPIVRVGPGEVWLDSEEGFRKIYGIGSGYEKSNFYLATALNKPRLDWRLNPHFPDTLDLLSEFDVSRYRMQRRLLGRVYRPHHLKQFEPAVDRVIAHTISELRAIQGGEVDLKMWMHIIAVECLGAVVLSWSPSYIANRSDGGTSTQSYLGWRRKSVFGLFPTITKFSFVSKTLGRAFSNLWGVTFATPKQFKPFFTPVYQRVSKRVTNALRHPVPPHIKRDERKDLLTELINLHKEHPEFTENYLRRMAVTNFGAGHETLCSTLTAAFAMIGCHPEVQRKVAAEVRAFRGARAYDNISLIPYTQASIKESQRLHPVIGLSLSRKVPPGGTTLHGYFLPAGTTVGCNPTALHRNPAIVGPDADTYSPDRWLRKDDPARVSGMERMSLVWGGGGRTCPGRHLAELIVSKVVAALLQEFDMEITAMPREDEMPFSIQSRKVSTVTTNDANDMGGPGGQEHYPESNALRRKFKMNTFFGVAAACSVMAAAKMARLSRDPNAEYVLVHDASKGELDDVKYIKTTELPKKT</sequence>
<dbReference type="EMBL" id="JAZGSY010000236">
    <property type="protein sequence ID" value="KAL1838134.1"/>
    <property type="molecule type" value="Genomic_DNA"/>
</dbReference>
<comment type="similarity">
    <text evidence="2 6">Belongs to the cytochrome P450 family.</text>
</comment>
<protein>
    <recommendedName>
        <fullName evidence="10">Cytochrome P450</fullName>
    </recommendedName>
</protein>
<evidence type="ECO:0008006" key="10">
    <source>
        <dbReference type="Google" id="ProtNLM"/>
    </source>
</evidence>
<keyword evidence="6" id="KW-0560">Oxidoreductase</keyword>
<dbReference type="SUPFAM" id="SSF48264">
    <property type="entry name" value="Cytochrome P450"/>
    <property type="match status" value="1"/>
</dbReference>
<dbReference type="InterPro" id="IPR017972">
    <property type="entry name" value="Cyt_P450_CS"/>
</dbReference>
<dbReference type="Gene3D" id="1.10.630.10">
    <property type="entry name" value="Cytochrome P450"/>
    <property type="match status" value="1"/>
</dbReference>
<dbReference type="PROSITE" id="PS00086">
    <property type="entry name" value="CYTOCHROME_P450"/>
    <property type="match status" value="1"/>
</dbReference>
<comment type="cofactor">
    <cofactor evidence="1">
        <name>heme</name>
        <dbReference type="ChEBI" id="CHEBI:30413"/>
    </cofactor>
</comment>
<accession>A0ABR3V8I6</accession>
<dbReference type="InterPro" id="IPR036396">
    <property type="entry name" value="Cyt_P450_sf"/>
</dbReference>